<name>W6MHY1_9ASCO</name>
<dbReference type="EMBL" id="HG793126">
    <property type="protein sequence ID" value="CDK25661.1"/>
    <property type="molecule type" value="Genomic_DNA"/>
</dbReference>
<dbReference type="Pfam" id="PF08766">
    <property type="entry name" value="DEK_C"/>
    <property type="match status" value="1"/>
</dbReference>
<evidence type="ECO:0000259" key="2">
    <source>
        <dbReference type="PROSITE" id="PS51925"/>
    </source>
</evidence>
<sequence>MAKYDVSQLTPTIDAIIRVSDMNVLSMRRLRLVLSAIVNTNLSGEKDELHKLVLERIQLMQQQEKKQKSKVDRNSEKFKRELDKENLIMAQRLNPGWGKKGLVGHVKKRAKPDANKNRGAKKLYKLHPILAEFMNKDVSDRFEITKEVWRYIKDKNLQNPANRREIIADSKLAKVFKERFDMFFIAKKMGDYLIPLEEDGERVSDEDEQEEAIDEDDDDDEDQDQEEEEEEEEDENFGEHIAEQIEADMKNPTGEAIVKSEFK</sequence>
<dbReference type="Gene3D" id="1.10.245.10">
    <property type="entry name" value="SWIB/MDM2 domain"/>
    <property type="match status" value="1"/>
</dbReference>
<proteinExistence type="predicted"/>
<protein>
    <recommendedName>
        <fullName evidence="2">DM2 domain-containing protein</fullName>
    </recommendedName>
</protein>
<reference evidence="3" key="1">
    <citation type="submission" date="2013-12" db="EMBL/GenBank/DDBJ databases">
        <authorList>
            <person name="Genoscope - CEA"/>
        </authorList>
    </citation>
    <scope>NUCLEOTIDE SEQUENCE</scope>
    <source>
        <strain evidence="3">CBS 1993</strain>
    </source>
</reference>
<dbReference type="InterPro" id="IPR019835">
    <property type="entry name" value="SWIB_domain"/>
</dbReference>
<dbReference type="RefSeq" id="XP_022457672.1">
    <property type="nucleotide sequence ID" value="XM_022603831.1"/>
</dbReference>
<keyword evidence="4" id="KW-1185">Reference proteome</keyword>
<feature type="compositionally biased region" description="Acidic residues" evidence="1">
    <location>
        <begin position="199"/>
        <end position="236"/>
    </location>
</feature>
<dbReference type="InterPro" id="IPR014876">
    <property type="entry name" value="DEK_C"/>
</dbReference>
<evidence type="ECO:0000256" key="1">
    <source>
        <dbReference type="SAM" id="MobiDB-lite"/>
    </source>
</evidence>
<dbReference type="GeneID" id="34519060"/>
<dbReference type="CDD" id="cd10567">
    <property type="entry name" value="SWIB-MDM2_like"/>
    <property type="match status" value="1"/>
</dbReference>
<feature type="compositionally biased region" description="Basic and acidic residues" evidence="1">
    <location>
        <begin position="237"/>
        <end position="249"/>
    </location>
</feature>
<dbReference type="AlphaFoldDB" id="W6MHY1"/>
<dbReference type="SMART" id="SM00151">
    <property type="entry name" value="SWIB"/>
    <property type="match status" value="1"/>
</dbReference>
<dbReference type="InterPro" id="IPR003121">
    <property type="entry name" value="SWIB_MDM2_domain"/>
</dbReference>
<dbReference type="Pfam" id="PF02201">
    <property type="entry name" value="SWIB"/>
    <property type="match status" value="1"/>
</dbReference>
<feature type="region of interest" description="Disordered" evidence="1">
    <location>
        <begin position="199"/>
        <end position="263"/>
    </location>
</feature>
<dbReference type="OrthoDB" id="10251073at2759"/>
<dbReference type="InterPro" id="IPR036885">
    <property type="entry name" value="SWIB_MDM2_dom_sf"/>
</dbReference>
<organism evidence="3 4">
    <name type="scientific">Kuraishia capsulata CBS 1993</name>
    <dbReference type="NCBI Taxonomy" id="1382522"/>
    <lineage>
        <taxon>Eukaryota</taxon>
        <taxon>Fungi</taxon>
        <taxon>Dikarya</taxon>
        <taxon>Ascomycota</taxon>
        <taxon>Saccharomycotina</taxon>
        <taxon>Pichiomycetes</taxon>
        <taxon>Pichiales</taxon>
        <taxon>Pichiaceae</taxon>
        <taxon>Kuraishia</taxon>
    </lineage>
</organism>
<dbReference type="PANTHER" id="PTHR13844">
    <property type="entry name" value="SWI/SNF-RELATED MATRIX-ASSOCIATED ACTIN-DEPENDENT REGULATOR OF CHROMATIN SUBFAMILY D"/>
    <property type="match status" value="1"/>
</dbReference>
<dbReference type="HOGENOM" id="CLU_1057936_0_0_1"/>
<dbReference type="Proteomes" id="UP000019384">
    <property type="component" value="Unassembled WGS sequence"/>
</dbReference>
<dbReference type="PROSITE" id="PS51925">
    <property type="entry name" value="SWIB_MDM2"/>
    <property type="match status" value="1"/>
</dbReference>
<feature type="domain" description="DM2" evidence="2">
    <location>
        <begin position="119"/>
        <end position="195"/>
    </location>
</feature>
<dbReference type="SUPFAM" id="SSF47592">
    <property type="entry name" value="SWIB/MDM2 domain"/>
    <property type="match status" value="1"/>
</dbReference>
<reference evidence="3" key="2">
    <citation type="submission" date="2014-02" db="EMBL/GenBank/DDBJ databases">
        <title>Complete DNA sequence of /Kuraishia capsulata/ illustrates novel genomic features among budding yeasts (/Saccharomycotina/).</title>
        <authorList>
            <person name="Morales L."/>
            <person name="Noel B."/>
            <person name="Porcel B."/>
            <person name="Marcet-Houben M."/>
            <person name="Hullo M-F."/>
            <person name="Sacerdot C."/>
            <person name="Tekaia F."/>
            <person name="Leh-Louis V."/>
            <person name="Despons L."/>
            <person name="Khanna V."/>
            <person name="Aury J-M."/>
            <person name="Barbe V."/>
            <person name="Couloux A."/>
            <person name="Labadie K."/>
            <person name="Pelletier E."/>
            <person name="Souciet J-L."/>
            <person name="Boekhout T."/>
            <person name="Gabaldon T."/>
            <person name="Wincker P."/>
            <person name="Dujon B."/>
        </authorList>
    </citation>
    <scope>NUCLEOTIDE SEQUENCE</scope>
    <source>
        <strain evidence="3">CBS 1993</strain>
    </source>
</reference>
<gene>
    <name evidence="3" type="ORF">KUCA_T00001631001</name>
</gene>
<evidence type="ECO:0000313" key="3">
    <source>
        <dbReference type="EMBL" id="CDK25661.1"/>
    </source>
</evidence>
<dbReference type="STRING" id="1382522.W6MHY1"/>
<accession>W6MHY1</accession>
<evidence type="ECO:0000313" key="4">
    <source>
        <dbReference type="Proteomes" id="UP000019384"/>
    </source>
</evidence>